<evidence type="ECO:0000313" key="2">
    <source>
        <dbReference type="EMBL" id="GAP92018.1"/>
    </source>
</evidence>
<evidence type="ECO:0000256" key="1">
    <source>
        <dbReference type="SAM" id="SignalP"/>
    </source>
</evidence>
<dbReference type="OMA" id="PFRFEGC"/>
<feature type="chain" id="PRO_5010734488" evidence="1">
    <location>
        <begin position="20"/>
        <end position="116"/>
    </location>
</feature>
<name>A0A1W2TTU8_ROSNE</name>
<dbReference type="EMBL" id="DF977506">
    <property type="protein sequence ID" value="GAP92018.1"/>
    <property type="molecule type" value="Genomic_DNA"/>
</dbReference>
<dbReference type="OrthoDB" id="3553614at2759"/>
<dbReference type="AlphaFoldDB" id="A0A1W2TTU8"/>
<dbReference type="Proteomes" id="UP000054516">
    <property type="component" value="Unassembled WGS sequence"/>
</dbReference>
<keyword evidence="1" id="KW-0732">Signal</keyword>
<organism evidence="2">
    <name type="scientific">Rosellinia necatrix</name>
    <name type="common">White root-rot fungus</name>
    <dbReference type="NCBI Taxonomy" id="77044"/>
    <lineage>
        <taxon>Eukaryota</taxon>
        <taxon>Fungi</taxon>
        <taxon>Dikarya</taxon>
        <taxon>Ascomycota</taxon>
        <taxon>Pezizomycotina</taxon>
        <taxon>Sordariomycetes</taxon>
        <taxon>Xylariomycetidae</taxon>
        <taxon>Xylariales</taxon>
        <taxon>Xylariaceae</taxon>
        <taxon>Rosellinia</taxon>
    </lineage>
</organism>
<gene>
    <name evidence="2" type="ORF">SAMD00023353_6100280</name>
</gene>
<protein>
    <submittedName>
        <fullName evidence="2">Uncharacterized protein</fullName>
    </submittedName>
</protein>
<reference evidence="2" key="1">
    <citation type="submission" date="2016-03" db="EMBL/GenBank/DDBJ databases">
        <title>Draft genome sequence of Rosellinia necatrix.</title>
        <authorList>
            <person name="Kanematsu S."/>
        </authorList>
    </citation>
    <scope>NUCLEOTIDE SEQUENCE [LARGE SCALE GENOMIC DNA]</scope>
    <source>
        <strain evidence="2">W97</strain>
    </source>
</reference>
<evidence type="ECO:0000313" key="3">
    <source>
        <dbReference type="Proteomes" id="UP000054516"/>
    </source>
</evidence>
<sequence length="116" mass="12080">MQFSITTIAIAALAATVNATVYTGTRTGIDGAKTNIAWTNGTPDICSGYATIGPSNVNPCDRPFYVDGGNGPFTLKGCGGNGLTLFRNGQFNTNCKFVSRTIGCSGGVKIDQSWQC</sequence>
<proteinExistence type="predicted"/>
<keyword evidence="3" id="KW-1185">Reference proteome</keyword>
<accession>A0A1W2TTU8</accession>
<feature type="signal peptide" evidence="1">
    <location>
        <begin position="1"/>
        <end position="19"/>
    </location>
</feature>